<name>A0ABV7PNZ2_9BURK</name>
<keyword evidence="2" id="KW-0808">Transferase</keyword>
<protein>
    <submittedName>
        <fullName evidence="2">FkbM family methyltransferase</fullName>
    </submittedName>
</protein>
<dbReference type="Pfam" id="PF05050">
    <property type="entry name" value="Methyltransf_21"/>
    <property type="match status" value="1"/>
</dbReference>
<dbReference type="GO" id="GO:0008168">
    <property type="term" value="F:methyltransferase activity"/>
    <property type="evidence" value="ECO:0007669"/>
    <property type="project" value="UniProtKB-KW"/>
</dbReference>
<comment type="caution">
    <text evidence="2">The sequence shown here is derived from an EMBL/GenBank/DDBJ whole genome shotgun (WGS) entry which is preliminary data.</text>
</comment>
<dbReference type="PANTHER" id="PTHR34203">
    <property type="entry name" value="METHYLTRANSFERASE, FKBM FAMILY PROTEIN"/>
    <property type="match status" value="1"/>
</dbReference>
<keyword evidence="3" id="KW-1185">Reference proteome</keyword>
<proteinExistence type="predicted"/>
<dbReference type="NCBIfam" id="TIGR01444">
    <property type="entry name" value="fkbM_fam"/>
    <property type="match status" value="1"/>
</dbReference>
<sequence length="490" mass="53773">MERQYRSGLDIDVALATAARRAAAAFTTTRPVASLSGEPAALPVQQASIDMARTDLRGRVKRWLRRPAAITFRLLKPFLRPVAFRTRRYLTEALHQDTLRTLADTQREVQRASAEVLREVQSAREMLRHEIISMQGHAVQEQQILFTGLLQEQQATRDLVRRLFAEDRHRIAALLSEQAGKNDAMRQALADAQQQLAQVVGHKLDGFAPQFDRLEQYAYASARRALMHCAADEVMVKTEAGYVMCSDTDLALLATLIDTGDLERGTRLLIQQILQPGDTFVDVGANVGLHTLAAGRALQGRGRIVAFEPFAGTRRLLDKTLWINGLSQLTEVHGKAVWDREGVKTLFLGATSGHHSLFELGNGQQAAPSVEVSTVTLEAVLGPACHVDLLKIDAEGAELEVLRGALSIVQANPDIALIVEFGPLHLHRNAHTSSEWLAAFTDLGLEYRAIDAHTGALSEIDMAALEAAESTNLFFSRPGARLWPKAGDTA</sequence>
<dbReference type="EMBL" id="JBHRVV010000001">
    <property type="protein sequence ID" value="MFC3459472.1"/>
    <property type="molecule type" value="Genomic_DNA"/>
</dbReference>
<accession>A0ABV7PNZ2</accession>
<keyword evidence="2" id="KW-0489">Methyltransferase</keyword>
<dbReference type="GO" id="GO:0032259">
    <property type="term" value="P:methylation"/>
    <property type="evidence" value="ECO:0007669"/>
    <property type="project" value="UniProtKB-KW"/>
</dbReference>
<evidence type="ECO:0000259" key="1">
    <source>
        <dbReference type="Pfam" id="PF05050"/>
    </source>
</evidence>
<reference evidence="3" key="1">
    <citation type="journal article" date="2019" name="Int. J. Syst. Evol. Microbiol.">
        <title>The Global Catalogue of Microorganisms (GCM) 10K type strain sequencing project: providing services to taxonomists for standard genome sequencing and annotation.</title>
        <authorList>
            <consortium name="The Broad Institute Genomics Platform"/>
            <consortium name="The Broad Institute Genome Sequencing Center for Infectious Disease"/>
            <person name="Wu L."/>
            <person name="Ma J."/>
        </authorList>
    </citation>
    <scope>NUCLEOTIDE SEQUENCE [LARGE SCALE GENOMIC DNA]</scope>
    <source>
        <strain evidence="3">CCM 7480</strain>
    </source>
</reference>
<dbReference type="InterPro" id="IPR006342">
    <property type="entry name" value="FkbM_mtfrase"/>
</dbReference>
<dbReference type="Proteomes" id="UP001595665">
    <property type="component" value="Unassembled WGS sequence"/>
</dbReference>
<dbReference type="Gene3D" id="3.40.50.150">
    <property type="entry name" value="Vaccinia Virus protein VP39"/>
    <property type="match status" value="1"/>
</dbReference>
<organism evidence="2 3">
    <name type="scientific">Massilia haematophila</name>
    <dbReference type="NCBI Taxonomy" id="457923"/>
    <lineage>
        <taxon>Bacteria</taxon>
        <taxon>Pseudomonadati</taxon>
        <taxon>Pseudomonadota</taxon>
        <taxon>Betaproteobacteria</taxon>
        <taxon>Burkholderiales</taxon>
        <taxon>Oxalobacteraceae</taxon>
        <taxon>Telluria group</taxon>
        <taxon>Massilia</taxon>
    </lineage>
</organism>
<dbReference type="RefSeq" id="WP_379736040.1">
    <property type="nucleotide sequence ID" value="NZ_JBHRVV010000001.1"/>
</dbReference>
<feature type="domain" description="Methyltransferase FkbM" evidence="1">
    <location>
        <begin position="282"/>
        <end position="444"/>
    </location>
</feature>
<evidence type="ECO:0000313" key="3">
    <source>
        <dbReference type="Proteomes" id="UP001595665"/>
    </source>
</evidence>
<evidence type="ECO:0000313" key="2">
    <source>
        <dbReference type="EMBL" id="MFC3459472.1"/>
    </source>
</evidence>
<dbReference type="SUPFAM" id="SSF53335">
    <property type="entry name" value="S-adenosyl-L-methionine-dependent methyltransferases"/>
    <property type="match status" value="1"/>
</dbReference>
<dbReference type="InterPro" id="IPR029063">
    <property type="entry name" value="SAM-dependent_MTases_sf"/>
</dbReference>
<gene>
    <name evidence="2" type="ORF">ACFOPH_14645</name>
</gene>
<dbReference type="PANTHER" id="PTHR34203:SF15">
    <property type="entry name" value="SLL1173 PROTEIN"/>
    <property type="match status" value="1"/>
</dbReference>
<dbReference type="InterPro" id="IPR052514">
    <property type="entry name" value="SAM-dependent_MTase"/>
</dbReference>